<protein>
    <submittedName>
        <fullName evidence="10">Do family serine endopeptidase</fullName>
    </submittedName>
</protein>
<evidence type="ECO:0000256" key="8">
    <source>
        <dbReference type="PIRSR" id="PIRSR611782-2"/>
    </source>
</evidence>
<evidence type="ECO:0000256" key="6">
    <source>
        <dbReference type="ARBA" id="ARBA00022825"/>
    </source>
</evidence>
<evidence type="ECO:0000259" key="9">
    <source>
        <dbReference type="PROSITE" id="PS50106"/>
    </source>
</evidence>
<keyword evidence="2" id="KW-0645">Protease</keyword>
<evidence type="ECO:0000256" key="2">
    <source>
        <dbReference type="ARBA" id="ARBA00022670"/>
    </source>
</evidence>
<evidence type="ECO:0000256" key="4">
    <source>
        <dbReference type="ARBA" id="ARBA00022737"/>
    </source>
</evidence>
<keyword evidence="6" id="KW-0720">Serine protease</keyword>
<dbReference type="Pfam" id="PF13365">
    <property type="entry name" value="Trypsin_2"/>
    <property type="match status" value="1"/>
</dbReference>
<evidence type="ECO:0000256" key="7">
    <source>
        <dbReference type="PIRSR" id="PIRSR611782-1"/>
    </source>
</evidence>
<dbReference type="PANTHER" id="PTHR22939:SF129">
    <property type="entry name" value="SERINE PROTEASE HTRA2, MITOCHONDRIAL"/>
    <property type="match status" value="1"/>
</dbReference>
<dbReference type="InterPro" id="IPR001940">
    <property type="entry name" value="Peptidase_S1C"/>
</dbReference>
<dbReference type="SUPFAM" id="SSF50494">
    <property type="entry name" value="Trypsin-like serine proteases"/>
    <property type="match status" value="1"/>
</dbReference>
<feature type="active site" description="Charge relay system" evidence="7">
    <location>
        <position position="73"/>
    </location>
</feature>
<feature type="binding site" evidence="8">
    <location>
        <begin position="177"/>
        <end position="179"/>
    </location>
    <ligand>
        <name>substrate</name>
    </ligand>
</feature>
<dbReference type="EMBL" id="CP039704">
    <property type="protein sequence ID" value="QCI79276.1"/>
    <property type="molecule type" value="Genomic_DNA"/>
</dbReference>
<accession>A0A4D7CBB0</accession>
<dbReference type="PRINTS" id="PR00834">
    <property type="entry name" value="PROTEASES2C"/>
</dbReference>
<evidence type="ECO:0000256" key="3">
    <source>
        <dbReference type="ARBA" id="ARBA00022729"/>
    </source>
</evidence>
<organism evidence="10 11">
    <name type="scientific">Hankyongella ginsenosidimutans</name>
    <dbReference type="NCBI Taxonomy" id="1763828"/>
    <lineage>
        <taxon>Bacteria</taxon>
        <taxon>Pseudomonadati</taxon>
        <taxon>Pseudomonadota</taxon>
        <taxon>Alphaproteobacteria</taxon>
        <taxon>Sphingomonadales</taxon>
        <taxon>Sphingomonadaceae</taxon>
        <taxon>Hankyongella</taxon>
    </lineage>
</organism>
<keyword evidence="11" id="KW-1185">Reference proteome</keyword>
<dbReference type="Gene3D" id="2.40.10.120">
    <property type="match status" value="1"/>
</dbReference>
<feature type="active site" description="Charge relay system" evidence="7">
    <location>
        <position position="103"/>
    </location>
</feature>
<dbReference type="KEGG" id="hgn:E6W36_06015"/>
<evidence type="ECO:0000313" key="10">
    <source>
        <dbReference type="EMBL" id="QCI79276.1"/>
    </source>
</evidence>
<dbReference type="PANTHER" id="PTHR22939">
    <property type="entry name" value="SERINE PROTEASE FAMILY S1C HTRA-RELATED"/>
    <property type="match status" value="1"/>
</dbReference>
<reference evidence="11" key="1">
    <citation type="submission" date="2019-04" db="EMBL/GenBank/DDBJ databases">
        <title>Complete genome sequence of Sphingomonas sp. W1-2-3.</title>
        <authorList>
            <person name="Im W.T."/>
        </authorList>
    </citation>
    <scope>NUCLEOTIDE SEQUENCE [LARGE SCALE GENOMIC DNA]</scope>
    <source>
        <strain evidence="11">W1-2-3</strain>
    </source>
</reference>
<dbReference type="GO" id="GO:0006508">
    <property type="term" value="P:proteolysis"/>
    <property type="evidence" value="ECO:0007669"/>
    <property type="project" value="UniProtKB-KW"/>
</dbReference>
<feature type="binding site" evidence="8">
    <location>
        <position position="73"/>
    </location>
    <ligand>
        <name>substrate</name>
    </ligand>
</feature>
<keyword evidence="5" id="KW-0378">Hydrolase</keyword>
<dbReference type="SMART" id="SM00228">
    <property type="entry name" value="PDZ"/>
    <property type="match status" value="2"/>
</dbReference>
<proteinExistence type="inferred from homology"/>
<feature type="domain" description="PDZ" evidence="9">
    <location>
        <begin position="332"/>
        <end position="422"/>
    </location>
</feature>
<name>A0A4D7CBB0_9SPHN</name>
<dbReference type="InterPro" id="IPR011782">
    <property type="entry name" value="Pept_S1C_Do"/>
</dbReference>
<dbReference type="InterPro" id="IPR001478">
    <property type="entry name" value="PDZ"/>
</dbReference>
<feature type="active site" description="Charge relay system" evidence="7">
    <location>
        <position position="179"/>
    </location>
</feature>
<dbReference type="InterPro" id="IPR009003">
    <property type="entry name" value="Peptidase_S1_PA"/>
</dbReference>
<gene>
    <name evidence="10" type="ORF">E6W36_06015</name>
</gene>
<dbReference type="NCBIfam" id="TIGR02037">
    <property type="entry name" value="degP_htrA_DO"/>
    <property type="match status" value="1"/>
</dbReference>
<dbReference type="SUPFAM" id="SSF50156">
    <property type="entry name" value="PDZ domain-like"/>
    <property type="match status" value="2"/>
</dbReference>
<evidence type="ECO:0000313" key="11">
    <source>
        <dbReference type="Proteomes" id="UP000298714"/>
    </source>
</evidence>
<dbReference type="Proteomes" id="UP000298714">
    <property type="component" value="Chromosome"/>
</dbReference>
<comment type="similarity">
    <text evidence="1">Belongs to the peptidase S1C family.</text>
</comment>
<evidence type="ECO:0000256" key="1">
    <source>
        <dbReference type="ARBA" id="ARBA00010541"/>
    </source>
</evidence>
<keyword evidence="4" id="KW-0677">Repeat</keyword>
<keyword evidence="3" id="KW-0732">Signal</keyword>
<dbReference type="GO" id="GO:0004252">
    <property type="term" value="F:serine-type endopeptidase activity"/>
    <property type="evidence" value="ECO:0007669"/>
    <property type="project" value="InterPro"/>
</dbReference>
<dbReference type="AlphaFoldDB" id="A0A4D7CBB0"/>
<dbReference type="Gene3D" id="2.30.42.10">
    <property type="match status" value="2"/>
</dbReference>
<dbReference type="InterPro" id="IPR036034">
    <property type="entry name" value="PDZ_sf"/>
</dbReference>
<feature type="binding site" evidence="8">
    <location>
        <position position="103"/>
    </location>
    <ligand>
        <name>substrate</name>
    </ligand>
</feature>
<dbReference type="RefSeq" id="WP_222874110.1">
    <property type="nucleotide sequence ID" value="NZ_CP039704.1"/>
</dbReference>
<dbReference type="Pfam" id="PF13180">
    <property type="entry name" value="PDZ_2"/>
    <property type="match status" value="1"/>
</dbReference>
<evidence type="ECO:0000256" key="5">
    <source>
        <dbReference type="ARBA" id="ARBA00022801"/>
    </source>
</evidence>
<sequence>MLSYAPVVERASPAVVNIYTAKVVRQRRNAMLSDPLLQFFFGNPSGLSRDRVERSLGSGVLVSPDGLIVTNRHVVGDADQIRVVLADRREFEAKLILSDERSDLALIRINAGAEKLPVLPLGDSDLVKVGDLVLAIGNPFGVGQTVTHGIVSALRSGGEGPTGYQYYIQTDAAINPGNSGGALVGMDGRLIGLNTFIYSQSGGSVGIGFAVPVSLVRSVIAAAGTGKVVRPWIGLETQAIDSELAQTLELQKPMGVLVNRVSSGSPAARAGLEAGDIVLAINDVPVTDPEALRFQIATRQPGQSLRLQVMHKGKVAQVSVTAVAPPETPPRDVTVLGGRTPFTGLKVANLSPALAQELAVPQERGVIVLEVSGQSLAARLGMVRPGDILETVGGTSVDTVKELDQAARASGDGIRFSLLRGGQRGACVIQPPNQAYCR</sequence>
<dbReference type="PROSITE" id="PS50106">
    <property type="entry name" value="PDZ"/>
    <property type="match status" value="2"/>
</dbReference>
<feature type="domain" description="PDZ" evidence="9">
    <location>
        <begin position="212"/>
        <end position="313"/>
    </location>
</feature>